<dbReference type="AlphaFoldDB" id="A0A1G6H9E3"/>
<dbReference type="OrthoDB" id="2242851at2"/>
<dbReference type="InterPro" id="IPR036806">
    <property type="entry name" value="YozE_SAM-like_sf"/>
</dbReference>
<feature type="domain" description="YozE SAM-like" evidence="1">
    <location>
        <begin position="3"/>
        <end position="69"/>
    </location>
</feature>
<dbReference type="EMBL" id="FMYI01000002">
    <property type="protein sequence ID" value="SDB90821.1"/>
    <property type="molecule type" value="Genomic_DNA"/>
</dbReference>
<organism evidence="2 3">
    <name type="scientific">Pelagirhabdus alkalitolerans</name>
    <dbReference type="NCBI Taxonomy" id="1612202"/>
    <lineage>
        <taxon>Bacteria</taxon>
        <taxon>Bacillati</taxon>
        <taxon>Bacillota</taxon>
        <taxon>Bacilli</taxon>
        <taxon>Bacillales</taxon>
        <taxon>Bacillaceae</taxon>
        <taxon>Pelagirhabdus</taxon>
    </lineage>
</organism>
<sequence>MQSFHQFMMRYRGIKQDTKEKRLAEWMYHDHDFPKHSTDYDEISRYLEWNVPFNEAIQTFDDLWEEYQQSII</sequence>
<protein>
    <submittedName>
        <fullName evidence="2">Uncharacterized protein YozE, UPF0346 family</fullName>
    </submittedName>
</protein>
<gene>
    <name evidence="2" type="ORF">SAMN05421734_102382</name>
</gene>
<name>A0A1G6H9E3_9BACI</name>
<dbReference type="PIRSF" id="PIRSF037262">
    <property type="entry name" value="UCP037262"/>
    <property type="match status" value="1"/>
</dbReference>
<dbReference type="Gene3D" id="1.10.150.260">
    <property type="entry name" value="YozE SAM-like"/>
    <property type="match status" value="1"/>
</dbReference>
<proteinExistence type="predicted"/>
<dbReference type="Pfam" id="PF06855">
    <property type="entry name" value="YozE_SAM_like"/>
    <property type="match status" value="1"/>
</dbReference>
<dbReference type="SUPFAM" id="SSF140652">
    <property type="entry name" value="YozE-like"/>
    <property type="match status" value="1"/>
</dbReference>
<evidence type="ECO:0000313" key="2">
    <source>
        <dbReference type="EMBL" id="SDB90821.1"/>
    </source>
</evidence>
<reference evidence="3" key="1">
    <citation type="submission" date="2016-09" db="EMBL/GenBank/DDBJ databases">
        <authorList>
            <person name="Varghese N."/>
            <person name="Submissions S."/>
        </authorList>
    </citation>
    <scope>NUCLEOTIDE SEQUENCE [LARGE SCALE GENOMIC DNA]</scope>
    <source>
        <strain evidence="3">S5</strain>
    </source>
</reference>
<dbReference type="InterPro" id="IPR010673">
    <property type="entry name" value="UPF0346"/>
</dbReference>
<keyword evidence="3" id="KW-1185">Reference proteome</keyword>
<evidence type="ECO:0000313" key="3">
    <source>
        <dbReference type="Proteomes" id="UP000242949"/>
    </source>
</evidence>
<evidence type="ECO:0000259" key="1">
    <source>
        <dbReference type="Pfam" id="PF06855"/>
    </source>
</evidence>
<dbReference type="NCBIfam" id="NF010193">
    <property type="entry name" value="PRK13672.1"/>
    <property type="match status" value="1"/>
</dbReference>
<dbReference type="RefSeq" id="WP_090793504.1">
    <property type="nucleotide sequence ID" value="NZ_FMYI01000002.1"/>
</dbReference>
<dbReference type="InterPro" id="IPR023089">
    <property type="entry name" value="YozE_SAM-like"/>
</dbReference>
<dbReference type="Proteomes" id="UP000242949">
    <property type="component" value="Unassembled WGS sequence"/>
</dbReference>
<accession>A0A1G6H9E3</accession>
<dbReference type="STRING" id="1612202.SAMN05421734_102382"/>